<dbReference type="GO" id="GO:0000160">
    <property type="term" value="P:phosphorelay signal transduction system"/>
    <property type="evidence" value="ECO:0007669"/>
    <property type="project" value="InterPro"/>
</dbReference>
<feature type="region of interest" description="Disordered" evidence="4">
    <location>
        <begin position="241"/>
        <end position="270"/>
    </location>
</feature>
<accession>A0A1M5J3G6</accession>
<dbReference type="InterPro" id="IPR016032">
    <property type="entry name" value="Sig_transdc_resp-reg_C-effctor"/>
</dbReference>
<dbReference type="RefSeq" id="WP_073042221.1">
    <property type="nucleotide sequence ID" value="NZ_FQVB01000066.1"/>
</dbReference>
<feature type="domain" description="OmpR/PhoB-type" evidence="5">
    <location>
        <begin position="1"/>
        <end position="100"/>
    </location>
</feature>
<keyword evidence="2 3" id="KW-0238">DNA-binding</keyword>
<dbReference type="PANTHER" id="PTHR35807">
    <property type="entry name" value="TRANSCRIPTIONAL REGULATOR REDD-RELATED"/>
    <property type="match status" value="1"/>
</dbReference>
<evidence type="ECO:0000256" key="4">
    <source>
        <dbReference type="SAM" id="MobiDB-lite"/>
    </source>
</evidence>
<comment type="similarity">
    <text evidence="1">Belongs to the AfsR/DnrI/RedD regulatory family.</text>
</comment>
<feature type="compositionally biased region" description="Polar residues" evidence="4">
    <location>
        <begin position="317"/>
        <end position="327"/>
    </location>
</feature>
<evidence type="ECO:0000259" key="5">
    <source>
        <dbReference type="PROSITE" id="PS51755"/>
    </source>
</evidence>
<dbReference type="SUPFAM" id="SSF48452">
    <property type="entry name" value="TPR-like"/>
    <property type="match status" value="1"/>
</dbReference>
<protein>
    <submittedName>
        <fullName evidence="6">DNA-binding transcriptional activator of the SARP family</fullName>
    </submittedName>
</protein>
<evidence type="ECO:0000256" key="3">
    <source>
        <dbReference type="PROSITE-ProRule" id="PRU01091"/>
    </source>
</evidence>
<evidence type="ECO:0000313" key="6">
    <source>
        <dbReference type="EMBL" id="SHG35104.1"/>
    </source>
</evidence>
<proteinExistence type="inferred from homology"/>
<dbReference type="InterPro" id="IPR001867">
    <property type="entry name" value="OmpR/PhoB-type_DNA-bd"/>
</dbReference>
<dbReference type="PROSITE" id="PS51755">
    <property type="entry name" value="OMPR_PHOB"/>
    <property type="match status" value="1"/>
</dbReference>
<dbReference type="AlphaFoldDB" id="A0A1M5J3G6"/>
<name>A0A1M5J3G6_9BACT</name>
<feature type="DNA-binding region" description="OmpR/PhoB-type" evidence="3">
    <location>
        <begin position="1"/>
        <end position="100"/>
    </location>
</feature>
<dbReference type="EMBL" id="FQVB01000066">
    <property type="protein sequence ID" value="SHG35104.1"/>
    <property type="molecule type" value="Genomic_DNA"/>
</dbReference>
<dbReference type="GO" id="GO:0006355">
    <property type="term" value="P:regulation of DNA-templated transcription"/>
    <property type="evidence" value="ECO:0007669"/>
    <property type="project" value="InterPro"/>
</dbReference>
<reference evidence="7" key="1">
    <citation type="submission" date="2016-11" db="EMBL/GenBank/DDBJ databases">
        <authorList>
            <person name="Varghese N."/>
            <person name="Submissions S."/>
        </authorList>
    </citation>
    <scope>NUCLEOTIDE SEQUENCE [LARGE SCALE GENOMIC DNA]</scope>
    <source>
        <strain evidence="7">DSM 9756</strain>
    </source>
</reference>
<dbReference type="SMART" id="SM00862">
    <property type="entry name" value="Trans_reg_C"/>
    <property type="match status" value="1"/>
</dbReference>
<dbReference type="InterPro" id="IPR036388">
    <property type="entry name" value="WH-like_DNA-bd_sf"/>
</dbReference>
<dbReference type="Proteomes" id="UP000184076">
    <property type="component" value="Unassembled WGS sequence"/>
</dbReference>
<evidence type="ECO:0000256" key="2">
    <source>
        <dbReference type="ARBA" id="ARBA00023125"/>
    </source>
</evidence>
<dbReference type="OrthoDB" id="9812579at2"/>
<dbReference type="Gene3D" id="1.10.10.10">
    <property type="entry name" value="Winged helix-like DNA-binding domain superfamily/Winged helix DNA-binding domain"/>
    <property type="match status" value="1"/>
</dbReference>
<dbReference type="Pfam" id="PF03704">
    <property type="entry name" value="BTAD"/>
    <property type="match status" value="1"/>
</dbReference>
<sequence length="327" mass="37350">MERLSVHLFGGFRADRGMPPQPLHLTRTAQHLFAYLLLHRRRPHPREVLAGTLWGETDDEKGRACLNTALWRLRKVLEPPPVPRGTFLLTTSSGEVGLNPDAPLTLDVAAFEENLRGVSAWSEATPDPWETSRVEKALTLYQGELLAGFYEDWILEERERLHCLYIDALTGLMYAHKHHGNVARSLETALRILKEEPFREDVHLVVMRLYQETGQRFMALRQYEKCRRSLEEELGIPPSEKTRRFYESIRPPRRTSSKPPPPLEPPDDAPLRHALATLKHALETLERVHRDVMEAARTVSRLFEEGHQSPPDGESSALGSSEPSEPF</sequence>
<dbReference type="GO" id="GO:0003677">
    <property type="term" value="F:DNA binding"/>
    <property type="evidence" value="ECO:0007669"/>
    <property type="project" value="UniProtKB-UniRule"/>
</dbReference>
<dbReference type="Gene3D" id="1.25.40.10">
    <property type="entry name" value="Tetratricopeptide repeat domain"/>
    <property type="match status" value="1"/>
</dbReference>
<dbReference type="InterPro" id="IPR011990">
    <property type="entry name" value="TPR-like_helical_dom_sf"/>
</dbReference>
<evidence type="ECO:0000313" key="7">
    <source>
        <dbReference type="Proteomes" id="UP000184076"/>
    </source>
</evidence>
<keyword evidence="7" id="KW-1185">Reference proteome</keyword>
<dbReference type="SMART" id="SM01043">
    <property type="entry name" value="BTAD"/>
    <property type="match status" value="1"/>
</dbReference>
<feature type="region of interest" description="Disordered" evidence="4">
    <location>
        <begin position="299"/>
        <end position="327"/>
    </location>
</feature>
<gene>
    <name evidence="6" type="ORF">SAMN02745206_03725</name>
</gene>
<evidence type="ECO:0000256" key="1">
    <source>
        <dbReference type="ARBA" id="ARBA00005820"/>
    </source>
</evidence>
<dbReference type="InterPro" id="IPR005158">
    <property type="entry name" value="BTAD"/>
</dbReference>
<dbReference type="InterPro" id="IPR051677">
    <property type="entry name" value="AfsR-DnrI-RedD_regulator"/>
</dbReference>
<dbReference type="SUPFAM" id="SSF46894">
    <property type="entry name" value="C-terminal effector domain of the bipartite response regulators"/>
    <property type="match status" value="1"/>
</dbReference>
<dbReference type="Pfam" id="PF00486">
    <property type="entry name" value="Trans_reg_C"/>
    <property type="match status" value="1"/>
</dbReference>
<organism evidence="6 7">
    <name type="scientific">Desulfacinum infernum DSM 9756</name>
    <dbReference type="NCBI Taxonomy" id="1121391"/>
    <lineage>
        <taxon>Bacteria</taxon>
        <taxon>Pseudomonadati</taxon>
        <taxon>Thermodesulfobacteriota</taxon>
        <taxon>Syntrophobacteria</taxon>
        <taxon>Syntrophobacterales</taxon>
        <taxon>Syntrophobacteraceae</taxon>
        <taxon>Desulfacinum</taxon>
    </lineage>
</organism>